<feature type="transmembrane region" description="Helical" evidence="1">
    <location>
        <begin position="125"/>
        <end position="143"/>
    </location>
</feature>
<evidence type="ECO:0000313" key="3">
    <source>
        <dbReference type="Proteomes" id="UP001273166"/>
    </source>
</evidence>
<name>A0AAJ0M5T0_9PEZI</name>
<dbReference type="Proteomes" id="UP001273166">
    <property type="component" value="Unassembled WGS sequence"/>
</dbReference>
<keyword evidence="3" id="KW-1185">Reference proteome</keyword>
<dbReference type="EMBL" id="JAUDZG010000001">
    <property type="protein sequence ID" value="KAK3310156.1"/>
    <property type="molecule type" value="Genomic_DNA"/>
</dbReference>
<comment type="caution">
    <text evidence="2">The sequence shown here is derived from an EMBL/GenBank/DDBJ whole genome shotgun (WGS) entry which is preliminary data.</text>
</comment>
<proteinExistence type="predicted"/>
<feature type="transmembrane region" description="Helical" evidence="1">
    <location>
        <begin position="102"/>
        <end position="119"/>
    </location>
</feature>
<dbReference type="GeneID" id="87882255"/>
<evidence type="ECO:0000313" key="2">
    <source>
        <dbReference type="EMBL" id="KAK3310156.1"/>
    </source>
</evidence>
<keyword evidence="1" id="KW-1133">Transmembrane helix</keyword>
<keyword evidence="1" id="KW-0472">Membrane</keyword>
<organism evidence="2 3">
    <name type="scientific">Chaetomium strumarium</name>
    <dbReference type="NCBI Taxonomy" id="1170767"/>
    <lineage>
        <taxon>Eukaryota</taxon>
        <taxon>Fungi</taxon>
        <taxon>Dikarya</taxon>
        <taxon>Ascomycota</taxon>
        <taxon>Pezizomycotina</taxon>
        <taxon>Sordariomycetes</taxon>
        <taxon>Sordariomycetidae</taxon>
        <taxon>Sordariales</taxon>
        <taxon>Chaetomiaceae</taxon>
        <taxon>Chaetomium</taxon>
    </lineage>
</organism>
<reference evidence="2" key="1">
    <citation type="journal article" date="2023" name="Mol. Phylogenet. Evol.">
        <title>Genome-scale phylogeny and comparative genomics of the fungal order Sordariales.</title>
        <authorList>
            <person name="Hensen N."/>
            <person name="Bonometti L."/>
            <person name="Westerberg I."/>
            <person name="Brannstrom I.O."/>
            <person name="Guillou S."/>
            <person name="Cros-Aarteil S."/>
            <person name="Calhoun S."/>
            <person name="Haridas S."/>
            <person name="Kuo A."/>
            <person name="Mondo S."/>
            <person name="Pangilinan J."/>
            <person name="Riley R."/>
            <person name="LaButti K."/>
            <person name="Andreopoulos B."/>
            <person name="Lipzen A."/>
            <person name="Chen C."/>
            <person name="Yan M."/>
            <person name="Daum C."/>
            <person name="Ng V."/>
            <person name="Clum A."/>
            <person name="Steindorff A."/>
            <person name="Ohm R.A."/>
            <person name="Martin F."/>
            <person name="Silar P."/>
            <person name="Natvig D.O."/>
            <person name="Lalanne C."/>
            <person name="Gautier V."/>
            <person name="Ament-Velasquez S.L."/>
            <person name="Kruys A."/>
            <person name="Hutchinson M.I."/>
            <person name="Powell A.J."/>
            <person name="Barry K."/>
            <person name="Miller A.N."/>
            <person name="Grigoriev I.V."/>
            <person name="Debuchy R."/>
            <person name="Gladieux P."/>
            <person name="Hiltunen Thoren M."/>
            <person name="Johannesson H."/>
        </authorList>
    </citation>
    <scope>NUCLEOTIDE SEQUENCE</scope>
    <source>
        <strain evidence="2">CBS 333.67</strain>
    </source>
</reference>
<reference evidence="2" key="2">
    <citation type="submission" date="2023-06" db="EMBL/GenBank/DDBJ databases">
        <authorList>
            <consortium name="Lawrence Berkeley National Laboratory"/>
            <person name="Mondo S.J."/>
            <person name="Hensen N."/>
            <person name="Bonometti L."/>
            <person name="Westerberg I."/>
            <person name="Brannstrom I.O."/>
            <person name="Guillou S."/>
            <person name="Cros-Aarteil S."/>
            <person name="Calhoun S."/>
            <person name="Haridas S."/>
            <person name="Kuo A."/>
            <person name="Pangilinan J."/>
            <person name="Riley R."/>
            <person name="Labutti K."/>
            <person name="Andreopoulos B."/>
            <person name="Lipzen A."/>
            <person name="Chen C."/>
            <person name="Yanf M."/>
            <person name="Daum C."/>
            <person name="Ng V."/>
            <person name="Clum A."/>
            <person name="Steindorff A."/>
            <person name="Ohm R."/>
            <person name="Martin F."/>
            <person name="Silar P."/>
            <person name="Natvig D."/>
            <person name="Lalanne C."/>
            <person name="Gautier V."/>
            <person name="Ament-Velasquez S.L."/>
            <person name="Kruys A."/>
            <person name="Hutchinson M.I."/>
            <person name="Powell A.J."/>
            <person name="Barry K."/>
            <person name="Miller A.N."/>
            <person name="Grigoriev I.V."/>
            <person name="Debuchy R."/>
            <person name="Gladieux P."/>
            <person name="Thoren M.H."/>
            <person name="Johannesson H."/>
        </authorList>
    </citation>
    <scope>NUCLEOTIDE SEQUENCE</scope>
    <source>
        <strain evidence="2">CBS 333.67</strain>
    </source>
</reference>
<keyword evidence="1" id="KW-0812">Transmembrane</keyword>
<feature type="transmembrane region" description="Helical" evidence="1">
    <location>
        <begin position="72"/>
        <end position="90"/>
    </location>
</feature>
<accession>A0AAJ0M5T0</accession>
<sequence>MSPPPYCSHQISRATEQDPGRCCCASEILEITLSCLCSVVTWTYTVQNELPQRRGEQHGAGRHVDTFNFRPSPGLMLFSCLVFGCCVSSFTHRRHSEDPFQFVVYIIFLGVVAVTGYGIRTNVHLILLGYLPWATCAAMVTSISGHSIYRWLRPDVGPGHADEEKARLLG</sequence>
<dbReference type="RefSeq" id="XP_062725936.1">
    <property type="nucleotide sequence ID" value="XM_062863426.1"/>
</dbReference>
<evidence type="ECO:0000256" key="1">
    <source>
        <dbReference type="SAM" id="Phobius"/>
    </source>
</evidence>
<protein>
    <submittedName>
        <fullName evidence="2">Uncharacterized protein</fullName>
    </submittedName>
</protein>
<dbReference type="AlphaFoldDB" id="A0AAJ0M5T0"/>
<gene>
    <name evidence="2" type="ORF">B0T15DRAFT_26785</name>
</gene>